<dbReference type="EMBL" id="LT629695">
    <property type="protein sequence ID" value="SDH94637.1"/>
    <property type="molecule type" value="Genomic_DNA"/>
</dbReference>
<sequence>MAGRRPRRCPTDHVPLDVDRILLGSLRTETRMGFAWKVQPMSASNAQKAYRCPGCEQLVEPGTAHVVVWRDDSLFGDRAVEDRRHWHSACWRIA</sequence>
<gene>
    <name evidence="1" type="ORF">SAMN04489720_2966</name>
</gene>
<keyword evidence="2" id="KW-1185">Reference proteome</keyword>
<dbReference type="STRING" id="399736.SAMN04489720_2966"/>
<evidence type="ECO:0000313" key="2">
    <source>
        <dbReference type="Proteomes" id="UP000198822"/>
    </source>
</evidence>
<reference evidence="2" key="1">
    <citation type="submission" date="2016-10" db="EMBL/GenBank/DDBJ databases">
        <authorList>
            <person name="Varghese N."/>
            <person name="Submissions S."/>
        </authorList>
    </citation>
    <scope>NUCLEOTIDE SEQUENCE [LARGE SCALE GENOMIC DNA]</scope>
    <source>
        <strain evidence="2">DSM 22002</strain>
    </source>
</reference>
<accession>A0A1G8GK02</accession>
<evidence type="ECO:0008006" key="3">
    <source>
        <dbReference type="Google" id="ProtNLM"/>
    </source>
</evidence>
<protein>
    <recommendedName>
        <fullName evidence="3">ATP/GTP-binding protein</fullName>
    </recommendedName>
</protein>
<dbReference type="Proteomes" id="UP000198822">
    <property type="component" value="Chromosome I"/>
</dbReference>
<organism evidence="1 2">
    <name type="scientific">Agrococcus jejuensis</name>
    <dbReference type="NCBI Taxonomy" id="399736"/>
    <lineage>
        <taxon>Bacteria</taxon>
        <taxon>Bacillati</taxon>
        <taxon>Actinomycetota</taxon>
        <taxon>Actinomycetes</taxon>
        <taxon>Micrococcales</taxon>
        <taxon>Microbacteriaceae</taxon>
        <taxon>Agrococcus</taxon>
    </lineage>
</organism>
<name>A0A1G8GK02_9MICO</name>
<proteinExistence type="predicted"/>
<evidence type="ECO:0000313" key="1">
    <source>
        <dbReference type="EMBL" id="SDH94637.1"/>
    </source>
</evidence>
<dbReference type="AlphaFoldDB" id="A0A1G8GK02"/>